<proteinExistence type="predicted"/>
<reference evidence="1" key="3">
    <citation type="submission" date="2023-05" db="EMBL/GenBank/DDBJ databases">
        <authorList>
            <person name="Smith C.H."/>
        </authorList>
    </citation>
    <scope>NUCLEOTIDE SEQUENCE</scope>
    <source>
        <strain evidence="1">CHS0354</strain>
        <tissue evidence="1">Mantle</tissue>
    </source>
</reference>
<sequence>MVVHIRLRNERMSNGNRSINSTGHDGAENLPEVKQYGNYWTIVSNSIGEMSTAIDSNCERFSGLPIDEGHTIVHTQYEEDHLVMTDADNAIEVLDGYITPIHSHPVQLDMYIQPSQPRYEAEQSMCLDDDNVHIERDGYITPTHSRPEKHDECIKPIHSYPLQTDILYTSQSIDIELP</sequence>
<dbReference type="EMBL" id="JAEAOA010002243">
    <property type="protein sequence ID" value="KAK3605198.1"/>
    <property type="molecule type" value="Genomic_DNA"/>
</dbReference>
<keyword evidence="2" id="KW-1185">Reference proteome</keyword>
<reference evidence="1" key="2">
    <citation type="journal article" date="2021" name="Genome Biol. Evol.">
        <title>Developing a high-quality reference genome for a parasitic bivalve with doubly uniparental inheritance (Bivalvia: Unionida).</title>
        <authorList>
            <person name="Smith C.H."/>
        </authorList>
    </citation>
    <scope>NUCLEOTIDE SEQUENCE</scope>
    <source>
        <strain evidence="1">CHS0354</strain>
        <tissue evidence="1">Mantle</tissue>
    </source>
</reference>
<dbReference type="Proteomes" id="UP001195483">
    <property type="component" value="Unassembled WGS sequence"/>
</dbReference>
<dbReference type="AlphaFoldDB" id="A0AAE0T8L5"/>
<reference evidence="1" key="1">
    <citation type="journal article" date="2021" name="Genome Biol. Evol.">
        <title>A High-Quality Reference Genome for a Parasitic Bivalve with Doubly Uniparental Inheritance (Bivalvia: Unionida).</title>
        <authorList>
            <person name="Smith C.H."/>
        </authorList>
    </citation>
    <scope>NUCLEOTIDE SEQUENCE</scope>
    <source>
        <strain evidence="1">CHS0354</strain>
    </source>
</reference>
<evidence type="ECO:0000313" key="1">
    <source>
        <dbReference type="EMBL" id="KAK3605198.1"/>
    </source>
</evidence>
<protein>
    <submittedName>
        <fullName evidence="1">Uncharacterized protein</fullName>
    </submittedName>
</protein>
<organism evidence="1 2">
    <name type="scientific">Potamilus streckersoni</name>
    <dbReference type="NCBI Taxonomy" id="2493646"/>
    <lineage>
        <taxon>Eukaryota</taxon>
        <taxon>Metazoa</taxon>
        <taxon>Spiralia</taxon>
        <taxon>Lophotrochozoa</taxon>
        <taxon>Mollusca</taxon>
        <taxon>Bivalvia</taxon>
        <taxon>Autobranchia</taxon>
        <taxon>Heteroconchia</taxon>
        <taxon>Palaeoheterodonta</taxon>
        <taxon>Unionida</taxon>
        <taxon>Unionoidea</taxon>
        <taxon>Unionidae</taxon>
        <taxon>Ambleminae</taxon>
        <taxon>Lampsilini</taxon>
        <taxon>Potamilus</taxon>
    </lineage>
</organism>
<evidence type="ECO:0000313" key="2">
    <source>
        <dbReference type="Proteomes" id="UP001195483"/>
    </source>
</evidence>
<comment type="caution">
    <text evidence="1">The sequence shown here is derived from an EMBL/GenBank/DDBJ whole genome shotgun (WGS) entry which is preliminary data.</text>
</comment>
<accession>A0AAE0T8L5</accession>
<name>A0AAE0T8L5_9BIVA</name>
<gene>
    <name evidence="1" type="ORF">CHS0354_038636</name>
</gene>